<evidence type="ECO:0000256" key="2">
    <source>
        <dbReference type="SAM" id="Phobius"/>
    </source>
</evidence>
<evidence type="ECO:0000313" key="4">
    <source>
        <dbReference type="Proteomes" id="UP000578112"/>
    </source>
</evidence>
<protein>
    <submittedName>
        <fullName evidence="3">Uncharacterized protein</fullName>
    </submittedName>
</protein>
<feature type="region of interest" description="Disordered" evidence="1">
    <location>
        <begin position="79"/>
        <end position="106"/>
    </location>
</feature>
<evidence type="ECO:0000313" key="3">
    <source>
        <dbReference type="EMBL" id="MBB4763586.1"/>
    </source>
</evidence>
<reference evidence="3 4" key="1">
    <citation type="submission" date="2020-08" db="EMBL/GenBank/DDBJ databases">
        <title>Sequencing the genomes of 1000 actinobacteria strains.</title>
        <authorList>
            <person name="Klenk H.-P."/>
        </authorList>
    </citation>
    <scope>NUCLEOTIDE SEQUENCE [LARGE SCALE GENOMIC DNA]</scope>
    <source>
        <strain evidence="3 4">DSM 43149</strain>
    </source>
</reference>
<feature type="transmembrane region" description="Helical" evidence="2">
    <location>
        <begin position="54"/>
        <end position="74"/>
    </location>
</feature>
<dbReference type="AlphaFoldDB" id="A0A7W7HZK7"/>
<gene>
    <name evidence="3" type="ORF">BJ971_004142</name>
</gene>
<name>A0A7W7HZK7_9ACTN</name>
<proteinExistence type="predicted"/>
<dbReference type="RefSeq" id="WP_203709221.1">
    <property type="nucleotide sequence ID" value="NZ_BOMK01000020.1"/>
</dbReference>
<keyword evidence="4" id="KW-1185">Reference proteome</keyword>
<keyword evidence="2" id="KW-1133">Transmembrane helix</keyword>
<dbReference type="Proteomes" id="UP000578112">
    <property type="component" value="Unassembled WGS sequence"/>
</dbReference>
<comment type="caution">
    <text evidence="3">The sequence shown here is derived from an EMBL/GenBank/DDBJ whole genome shotgun (WGS) entry which is preliminary data.</text>
</comment>
<dbReference type="EMBL" id="JACHNH010000001">
    <property type="protein sequence ID" value="MBB4763586.1"/>
    <property type="molecule type" value="Genomic_DNA"/>
</dbReference>
<evidence type="ECO:0000256" key="1">
    <source>
        <dbReference type="SAM" id="MobiDB-lite"/>
    </source>
</evidence>
<sequence>MTASAPPGQGRYSIYTGRAANWPMVVALVAALTVPPLLLGSLSRGGWLDPAGPAIPLLVAGVAVLVTVLTGLSVRTAAGPNGSRSTVACSAGHGTPTAWRRSSAPR</sequence>
<keyword evidence="2" id="KW-0472">Membrane</keyword>
<feature type="transmembrane region" description="Helical" evidence="2">
    <location>
        <begin position="21"/>
        <end position="42"/>
    </location>
</feature>
<organism evidence="3 4">
    <name type="scientific">Actinoplanes digitatis</name>
    <dbReference type="NCBI Taxonomy" id="1868"/>
    <lineage>
        <taxon>Bacteria</taxon>
        <taxon>Bacillati</taxon>
        <taxon>Actinomycetota</taxon>
        <taxon>Actinomycetes</taxon>
        <taxon>Micromonosporales</taxon>
        <taxon>Micromonosporaceae</taxon>
        <taxon>Actinoplanes</taxon>
    </lineage>
</organism>
<keyword evidence="2" id="KW-0812">Transmembrane</keyword>
<accession>A0A7W7HZK7</accession>